<proteinExistence type="predicted"/>
<organism evidence="1 2">
    <name type="scientific">Desulfuromonas acetoxidans (strain DSM 684 / 11070)</name>
    <dbReference type="NCBI Taxonomy" id="281689"/>
    <lineage>
        <taxon>Bacteria</taxon>
        <taxon>Pseudomonadati</taxon>
        <taxon>Thermodesulfobacteriota</taxon>
        <taxon>Desulfuromonadia</taxon>
        <taxon>Desulfuromonadales</taxon>
        <taxon>Desulfuromonadaceae</taxon>
        <taxon>Desulfuromonas</taxon>
    </lineage>
</organism>
<accession>Q1JY57</accession>
<dbReference type="EMBL" id="AAEW02000013">
    <property type="protein sequence ID" value="EAT15139.1"/>
    <property type="molecule type" value="Genomic_DNA"/>
</dbReference>
<evidence type="ECO:0000313" key="2">
    <source>
        <dbReference type="Proteomes" id="UP000005695"/>
    </source>
</evidence>
<evidence type="ECO:0000313" key="1">
    <source>
        <dbReference type="EMBL" id="EAT15139.1"/>
    </source>
</evidence>
<dbReference type="InterPro" id="IPR011011">
    <property type="entry name" value="Znf_FYVE_PHD"/>
</dbReference>
<dbReference type="SUPFAM" id="SSF57903">
    <property type="entry name" value="FYVE/PHD zinc finger"/>
    <property type="match status" value="1"/>
</dbReference>
<dbReference type="Proteomes" id="UP000005695">
    <property type="component" value="Unassembled WGS sequence"/>
</dbReference>
<sequence>MHDGCSAHFNSGMDVLNKVRAMGFSPQAMPTAVTLTCQECQTPFEMTTFEGKCSQCGMVYAVTPCHAHDPSAIQAAGIEV</sequence>
<dbReference type="OrthoDB" id="9798730at2"/>
<dbReference type="AlphaFoldDB" id="Q1JY57"/>
<dbReference type="RefSeq" id="WP_006001374.1">
    <property type="nucleotide sequence ID" value="NZ_AAEW02000013.1"/>
</dbReference>
<gene>
    <name evidence="1" type="ORF">Dace_0509</name>
</gene>
<reference evidence="1" key="1">
    <citation type="submission" date="2006-05" db="EMBL/GenBank/DDBJ databases">
        <title>Annotation of the draft genome assembly of Desulfuromonas acetoxidans DSM 684.</title>
        <authorList>
            <consortium name="US DOE Joint Genome Institute (JGI-ORNL)"/>
            <person name="Larimer F."/>
            <person name="Land M."/>
            <person name="Hauser L."/>
        </authorList>
    </citation>
    <scope>NUCLEOTIDE SEQUENCE [LARGE SCALE GENOMIC DNA]</scope>
    <source>
        <strain evidence="1">DSM 684</strain>
    </source>
</reference>
<reference evidence="1" key="2">
    <citation type="submission" date="2006-05" db="EMBL/GenBank/DDBJ databases">
        <title>Sequencing of the draft genome and assembly of Desulfuromonas acetoxidans DSM 684.</title>
        <authorList>
            <consortium name="US DOE Joint Genome Institute (JGI-PGF)"/>
            <person name="Copeland A."/>
            <person name="Lucas S."/>
            <person name="Lapidus A."/>
            <person name="Barry K."/>
            <person name="Detter J.C."/>
            <person name="Glavina del Rio T."/>
            <person name="Hammon N."/>
            <person name="Israni S."/>
            <person name="Dalin E."/>
            <person name="Tice H."/>
            <person name="Bruce D."/>
            <person name="Pitluck S."/>
            <person name="Richardson P."/>
        </authorList>
    </citation>
    <scope>NUCLEOTIDE SEQUENCE [LARGE SCALE GENOMIC DNA]</scope>
    <source>
        <strain evidence="1">DSM 684</strain>
    </source>
</reference>
<protein>
    <submittedName>
        <fullName evidence="1">Uncharacterized protein</fullName>
    </submittedName>
</protein>
<name>Q1JY57_DESA6</name>
<keyword evidence="2" id="KW-1185">Reference proteome</keyword>
<comment type="caution">
    <text evidence="1">The sequence shown here is derived from an EMBL/GenBank/DDBJ whole genome shotgun (WGS) entry which is preliminary data.</text>
</comment>